<reference evidence="1" key="1">
    <citation type="journal article" date="2014" name="Front. Microbiol.">
        <title>High frequency of phylogenetically diverse reductive dehalogenase-homologous genes in deep subseafloor sedimentary metagenomes.</title>
        <authorList>
            <person name="Kawai M."/>
            <person name="Futagami T."/>
            <person name="Toyoda A."/>
            <person name="Takaki Y."/>
            <person name="Nishi S."/>
            <person name="Hori S."/>
            <person name="Arai W."/>
            <person name="Tsubouchi T."/>
            <person name="Morono Y."/>
            <person name="Uchiyama I."/>
            <person name="Ito T."/>
            <person name="Fujiyama A."/>
            <person name="Inagaki F."/>
            <person name="Takami H."/>
        </authorList>
    </citation>
    <scope>NUCLEOTIDE SEQUENCE</scope>
    <source>
        <strain evidence="1">Expedition CK06-06</strain>
    </source>
</reference>
<organism evidence="1">
    <name type="scientific">marine sediment metagenome</name>
    <dbReference type="NCBI Taxonomy" id="412755"/>
    <lineage>
        <taxon>unclassified sequences</taxon>
        <taxon>metagenomes</taxon>
        <taxon>ecological metagenomes</taxon>
    </lineage>
</organism>
<dbReference type="AlphaFoldDB" id="X1UF62"/>
<sequence>MTQTKLFDYEKRMIKEFSEMKPIVCDIVIADKIKKLNEVENGRVL</sequence>
<name>X1UF62_9ZZZZ</name>
<accession>X1UF62</accession>
<comment type="caution">
    <text evidence="1">The sequence shown here is derived from an EMBL/GenBank/DDBJ whole genome shotgun (WGS) entry which is preliminary data.</text>
</comment>
<dbReference type="EMBL" id="BARW01026302">
    <property type="protein sequence ID" value="GAJ16184.1"/>
    <property type="molecule type" value="Genomic_DNA"/>
</dbReference>
<protein>
    <submittedName>
        <fullName evidence="1">Uncharacterized protein</fullName>
    </submittedName>
</protein>
<gene>
    <name evidence="1" type="ORF">S12H4_42923</name>
</gene>
<evidence type="ECO:0000313" key="1">
    <source>
        <dbReference type="EMBL" id="GAJ16184.1"/>
    </source>
</evidence>
<proteinExistence type="predicted"/>